<organism evidence="2 3">
    <name type="scientific">Panicum miliaceum</name>
    <name type="common">Proso millet</name>
    <name type="synonym">Broomcorn millet</name>
    <dbReference type="NCBI Taxonomy" id="4540"/>
    <lineage>
        <taxon>Eukaryota</taxon>
        <taxon>Viridiplantae</taxon>
        <taxon>Streptophyta</taxon>
        <taxon>Embryophyta</taxon>
        <taxon>Tracheophyta</taxon>
        <taxon>Spermatophyta</taxon>
        <taxon>Magnoliopsida</taxon>
        <taxon>Liliopsida</taxon>
        <taxon>Poales</taxon>
        <taxon>Poaceae</taxon>
        <taxon>PACMAD clade</taxon>
        <taxon>Panicoideae</taxon>
        <taxon>Panicodae</taxon>
        <taxon>Paniceae</taxon>
        <taxon>Panicinae</taxon>
        <taxon>Panicum</taxon>
        <taxon>Panicum sect. Panicum</taxon>
    </lineage>
</organism>
<keyword evidence="3" id="KW-1185">Reference proteome</keyword>
<reference evidence="3" key="1">
    <citation type="journal article" date="2019" name="Nat. Commun.">
        <title>The genome of broomcorn millet.</title>
        <authorList>
            <person name="Zou C."/>
            <person name="Miki D."/>
            <person name="Li D."/>
            <person name="Tang Q."/>
            <person name="Xiao L."/>
            <person name="Rajput S."/>
            <person name="Deng P."/>
            <person name="Jia W."/>
            <person name="Huang R."/>
            <person name="Zhang M."/>
            <person name="Sun Y."/>
            <person name="Hu J."/>
            <person name="Fu X."/>
            <person name="Schnable P.S."/>
            <person name="Li F."/>
            <person name="Zhang H."/>
            <person name="Feng B."/>
            <person name="Zhu X."/>
            <person name="Liu R."/>
            <person name="Schnable J.C."/>
            <person name="Zhu J.-K."/>
            <person name="Zhang H."/>
        </authorList>
    </citation>
    <scope>NUCLEOTIDE SEQUENCE [LARGE SCALE GENOMIC DNA]</scope>
</reference>
<proteinExistence type="predicted"/>
<protein>
    <submittedName>
        <fullName evidence="2">Uncharacterized protein</fullName>
    </submittedName>
</protein>
<accession>A0A3L6T452</accession>
<evidence type="ECO:0000313" key="3">
    <source>
        <dbReference type="Proteomes" id="UP000275267"/>
    </source>
</evidence>
<evidence type="ECO:0000313" key="2">
    <source>
        <dbReference type="EMBL" id="RLN30174.1"/>
    </source>
</evidence>
<sequence length="80" mass="9244">MLQHGGVYRGRPRRVGDGRRRSVHKAVVDDLSAYYFNMLWGHATRWRMALEFAGACSDSILVDKDKFLLPYTLSIHFCAR</sequence>
<dbReference type="AlphaFoldDB" id="A0A3L6T452"/>
<dbReference type="Proteomes" id="UP000275267">
    <property type="component" value="Unassembled WGS sequence"/>
</dbReference>
<dbReference type="EMBL" id="PQIB02000003">
    <property type="protein sequence ID" value="RLN30174.1"/>
    <property type="molecule type" value="Genomic_DNA"/>
</dbReference>
<gene>
    <name evidence="2" type="ORF">C2845_PM05G04990</name>
</gene>
<comment type="caution">
    <text evidence="2">The sequence shown here is derived from an EMBL/GenBank/DDBJ whole genome shotgun (WGS) entry which is preliminary data.</text>
</comment>
<feature type="region of interest" description="Disordered" evidence="1">
    <location>
        <begin position="1"/>
        <end position="20"/>
    </location>
</feature>
<name>A0A3L6T452_PANMI</name>
<evidence type="ECO:0000256" key="1">
    <source>
        <dbReference type="SAM" id="MobiDB-lite"/>
    </source>
</evidence>